<keyword evidence="7" id="KW-0472">Membrane</keyword>
<dbReference type="PANTHER" id="PTHR13401">
    <property type="entry name" value="RAGULATOR COMPLEX PROTEIN LAMTOR1"/>
    <property type="match status" value="1"/>
</dbReference>
<evidence type="ECO:0000256" key="3">
    <source>
        <dbReference type="ARBA" id="ARBA00010861"/>
    </source>
</evidence>
<comment type="subcellular location">
    <subcellularLocation>
        <location evidence="2">Late endosome membrane</location>
        <topology evidence="2">Lipid-anchor</topology>
        <orientation evidence="2">Cytoplasmic side</orientation>
    </subcellularLocation>
    <subcellularLocation>
        <location evidence="1">Lysosome membrane</location>
        <topology evidence="1">Lipid-anchor</topology>
        <orientation evidence="1">Cytoplasmic side</orientation>
    </subcellularLocation>
</comment>
<evidence type="ECO:0000256" key="4">
    <source>
        <dbReference type="ARBA" id="ARBA00016099"/>
    </source>
</evidence>
<dbReference type="AlphaFoldDB" id="A0ABD2MIC3"/>
<organism evidence="12 13">
    <name type="scientific">Cryptolaemus montrouzieri</name>
    <dbReference type="NCBI Taxonomy" id="559131"/>
    <lineage>
        <taxon>Eukaryota</taxon>
        <taxon>Metazoa</taxon>
        <taxon>Ecdysozoa</taxon>
        <taxon>Arthropoda</taxon>
        <taxon>Hexapoda</taxon>
        <taxon>Insecta</taxon>
        <taxon>Pterygota</taxon>
        <taxon>Neoptera</taxon>
        <taxon>Endopterygota</taxon>
        <taxon>Coleoptera</taxon>
        <taxon>Polyphaga</taxon>
        <taxon>Cucujiformia</taxon>
        <taxon>Coccinelloidea</taxon>
        <taxon>Coccinellidae</taxon>
        <taxon>Scymninae</taxon>
        <taxon>Scymnini</taxon>
        <taxon>Cryptolaemus</taxon>
    </lineage>
</organism>
<evidence type="ECO:0000256" key="2">
    <source>
        <dbReference type="ARBA" id="ARBA00004577"/>
    </source>
</evidence>
<keyword evidence="10" id="KW-0449">Lipoprotein</keyword>
<keyword evidence="13" id="KW-1185">Reference proteome</keyword>
<name>A0ABD2MIC3_9CUCU</name>
<reference evidence="12 13" key="1">
    <citation type="journal article" date="2021" name="BMC Biol.">
        <title>Horizontally acquired antibacterial genes associated with adaptive radiation of ladybird beetles.</title>
        <authorList>
            <person name="Li H.S."/>
            <person name="Tang X.F."/>
            <person name="Huang Y.H."/>
            <person name="Xu Z.Y."/>
            <person name="Chen M.L."/>
            <person name="Du X.Y."/>
            <person name="Qiu B.Y."/>
            <person name="Chen P.T."/>
            <person name="Zhang W."/>
            <person name="Slipinski A."/>
            <person name="Escalona H.E."/>
            <person name="Waterhouse R.M."/>
            <person name="Zwick A."/>
            <person name="Pang H."/>
        </authorList>
    </citation>
    <scope>NUCLEOTIDE SEQUENCE [LARGE SCALE GENOMIC DNA]</scope>
    <source>
        <strain evidence="12">SYSU2018</strain>
    </source>
</reference>
<dbReference type="Pfam" id="PF15454">
    <property type="entry name" value="LAMTOR"/>
    <property type="match status" value="1"/>
</dbReference>
<evidence type="ECO:0000256" key="11">
    <source>
        <dbReference type="ARBA" id="ARBA00032695"/>
    </source>
</evidence>
<evidence type="ECO:0000256" key="9">
    <source>
        <dbReference type="ARBA" id="ARBA00023228"/>
    </source>
</evidence>
<keyword evidence="6" id="KW-0967">Endosome</keyword>
<evidence type="ECO:0000256" key="10">
    <source>
        <dbReference type="ARBA" id="ARBA00023288"/>
    </source>
</evidence>
<evidence type="ECO:0000313" key="12">
    <source>
        <dbReference type="EMBL" id="KAL3265962.1"/>
    </source>
</evidence>
<comment type="caution">
    <text evidence="12">The sequence shown here is derived from an EMBL/GenBank/DDBJ whole genome shotgun (WGS) entry which is preliminary data.</text>
</comment>
<keyword evidence="9" id="KW-0458">Lysosome</keyword>
<sequence>MGCCYSYFCNDDRSSHGGDVNERTHLLVDPVSNNCNVQRANSEDILTRNSNNVPKKTDEQSALNKILQEFATNVIDVGALDSHTLQQNEYLERMRLYDLRVQRCNKSKILTKKKYILQDIPTTDKILSVDPLSKDDIKMVCIT</sequence>
<keyword evidence="8" id="KW-0564">Palmitate</keyword>
<evidence type="ECO:0000256" key="8">
    <source>
        <dbReference type="ARBA" id="ARBA00023139"/>
    </source>
</evidence>
<evidence type="ECO:0000256" key="7">
    <source>
        <dbReference type="ARBA" id="ARBA00023136"/>
    </source>
</evidence>
<keyword evidence="5" id="KW-0519">Myristate</keyword>
<comment type="similarity">
    <text evidence="3">Belongs to the LAMTOR1 family.</text>
</comment>
<dbReference type="PANTHER" id="PTHR13401:SF2">
    <property type="entry name" value="RAGULATOR COMPLEX PROTEIN LAMTOR1"/>
    <property type="match status" value="1"/>
</dbReference>
<evidence type="ECO:0000256" key="5">
    <source>
        <dbReference type="ARBA" id="ARBA00022707"/>
    </source>
</evidence>
<evidence type="ECO:0000313" key="13">
    <source>
        <dbReference type="Proteomes" id="UP001516400"/>
    </source>
</evidence>
<dbReference type="InterPro" id="IPR028209">
    <property type="entry name" value="LAMTOR1/MEH1"/>
</dbReference>
<dbReference type="GO" id="GO:0031902">
    <property type="term" value="C:late endosome membrane"/>
    <property type="evidence" value="ECO:0007669"/>
    <property type="project" value="UniProtKB-SubCell"/>
</dbReference>
<gene>
    <name evidence="12" type="ORF">HHI36_010149</name>
</gene>
<evidence type="ECO:0000256" key="1">
    <source>
        <dbReference type="ARBA" id="ARBA00004122"/>
    </source>
</evidence>
<dbReference type="Proteomes" id="UP001516400">
    <property type="component" value="Unassembled WGS sequence"/>
</dbReference>
<dbReference type="EMBL" id="JABFTP020000001">
    <property type="protein sequence ID" value="KAL3265962.1"/>
    <property type="molecule type" value="Genomic_DNA"/>
</dbReference>
<proteinExistence type="inferred from homology"/>
<dbReference type="GO" id="GO:0005765">
    <property type="term" value="C:lysosomal membrane"/>
    <property type="evidence" value="ECO:0007669"/>
    <property type="project" value="UniProtKB-SubCell"/>
</dbReference>
<protein>
    <recommendedName>
        <fullName evidence="4">Ragulator complex protein LAMTOR1</fullName>
    </recommendedName>
    <alternativeName>
        <fullName evidence="11">Late endosomal/lysosomal adaptor and MAPK and MTOR activator 1</fullName>
    </alternativeName>
</protein>
<dbReference type="SMART" id="SM01262">
    <property type="entry name" value="LAMTOR"/>
    <property type="match status" value="1"/>
</dbReference>
<accession>A0ABD2MIC3</accession>
<evidence type="ECO:0000256" key="6">
    <source>
        <dbReference type="ARBA" id="ARBA00022753"/>
    </source>
</evidence>